<dbReference type="EMBL" id="AHAT01002617">
    <property type="status" value="NOT_ANNOTATED_CDS"/>
    <property type="molecule type" value="Genomic_DNA"/>
</dbReference>
<keyword evidence="7" id="KW-0492">Microsome</keyword>
<dbReference type="InterPro" id="IPR001199">
    <property type="entry name" value="Cyt_B5-like_heme/steroid-bd"/>
</dbReference>
<keyword evidence="9 14" id="KW-0408">Iron</keyword>
<dbReference type="PANTHER" id="PTHR19359">
    <property type="entry name" value="CYTOCHROME B5"/>
    <property type="match status" value="1"/>
</dbReference>
<evidence type="ECO:0000256" key="6">
    <source>
        <dbReference type="ARBA" id="ARBA00022824"/>
    </source>
</evidence>
<evidence type="ECO:0000256" key="1">
    <source>
        <dbReference type="ARBA" id="ARBA00004131"/>
    </source>
</evidence>
<evidence type="ECO:0000256" key="9">
    <source>
        <dbReference type="ARBA" id="ARBA00023004"/>
    </source>
</evidence>
<keyword evidence="2" id="KW-0813">Transport</keyword>
<dbReference type="PROSITE" id="PS00191">
    <property type="entry name" value="CYTOCHROME_B5_1"/>
    <property type="match status" value="1"/>
</dbReference>
<evidence type="ECO:0000256" key="7">
    <source>
        <dbReference type="ARBA" id="ARBA00022848"/>
    </source>
</evidence>
<keyword evidence="10 14" id="KW-0472">Membrane</keyword>
<evidence type="ECO:0000256" key="5">
    <source>
        <dbReference type="ARBA" id="ARBA00022723"/>
    </source>
</evidence>
<dbReference type="FunCoup" id="W5N2L4">
    <property type="interactions" value="1868"/>
</dbReference>
<evidence type="ECO:0000256" key="14">
    <source>
        <dbReference type="RuleBase" id="RU362121"/>
    </source>
</evidence>
<dbReference type="Gene3D" id="3.10.120.10">
    <property type="entry name" value="Cytochrome b5-like heme/steroid binding domain"/>
    <property type="match status" value="1"/>
</dbReference>
<evidence type="ECO:0000256" key="13">
    <source>
        <dbReference type="ARBA" id="ARBA00039806"/>
    </source>
</evidence>
<dbReference type="Proteomes" id="UP000018468">
    <property type="component" value="Linkage group LG9"/>
</dbReference>
<dbReference type="InParanoid" id="W5N2L4"/>
<evidence type="ECO:0000256" key="12">
    <source>
        <dbReference type="ARBA" id="ARBA00038168"/>
    </source>
</evidence>
<dbReference type="Bgee" id="ENSLOCG00000012082">
    <property type="expression patterns" value="Expressed in pharyngeal gill and 13 other cell types or tissues"/>
</dbReference>
<keyword evidence="4 14" id="KW-0812">Transmembrane</keyword>
<evidence type="ECO:0000256" key="10">
    <source>
        <dbReference type="ARBA" id="ARBA00023136"/>
    </source>
</evidence>
<evidence type="ECO:0000256" key="11">
    <source>
        <dbReference type="ARBA" id="ARBA00037877"/>
    </source>
</evidence>
<dbReference type="PRINTS" id="PR00363">
    <property type="entry name" value="CYTOCHROMEB5"/>
</dbReference>
<keyword evidence="5 14" id="KW-0479">Metal-binding</keyword>
<evidence type="ECO:0000313" key="17">
    <source>
        <dbReference type="Proteomes" id="UP000018468"/>
    </source>
</evidence>
<dbReference type="AlphaFoldDB" id="W5N2L4"/>
<dbReference type="GO" id="GO:0020037">
    <property type="term" value="F:heme binding"/>
    <property type="evidence" value="ECO:0000318"/>
    <property type="project" value="GO_Central"/>
</dbReference>
<feature type="domain" description="Cytochrome b5 heme-binding" evidence="15">
    <location>
        <begin position="14"/>
        <end position="90"/>
    </location>
</feature>
<dbReference type="OMA" id="WTNFLIP"/>
<feature type="transmembrane region" description="Helical" evidence="14">
    <location>
        <begin position="118"/>
        <end position="136"/>
    </location>
</feature>
<reference evidence="17" key="1">
    <citation type="submission" date="2011-12" db="EMBL/GenBank/DDBJ databases">
        <title>The Draft Genome of Lepisosteus oculatus.</title>
        <authorList>
            <consortium name="The Broad Institute Genome Assembly &amp; Analysis Group"/>
            <consortium name="Computational R&amp;D Group"/>
            <consortium name="and Sequencing Platform"/>
            <person name="Di Palma F."/>
            <person name="Alfoldi J."/>
            <person name="Johnson J."/>
            <person name="Berlin A."/>
            <person name="Gnerre S."/>
            <person name="Jaffe D."/>
            <person name="MacCallum I."/>
            <person name="Young S."/>
            <person name="Walker B.J."/>
            <person name="Lander E.S."/>
            <person name="Lindblad-Toh K."/>
        </authorList>
    </citation>
    <scope>NUCLEOTIDE SEQUENCE [LARGE SCALE GENOMIC DNA]</scope>
</reference>
<dbReference type="eggNOG" id="KOG0537">
    <property type="taxonomic scope" value="Eukaryota"/>
</dbReference>
<keyword evidence="17" id="KW-1185">Reference proteome</keyword>
<dbReference type="SUPFAM" id="SSF55856">
    <property type="entry name" value="Cytochrome b5-like heme/steroid binding domain"/>
    <property type="match status" value="1"/>
</dbReference>
<name>W5N2L4_LEPOC</name>
<comment type="subcellular location">
    <subcellularLocation>
        <location evidence="1">Endoplasmic reticulum membrane</location>
        <topology evidence="1">Single-pass membrane protein</topology>
        <orientation evidence="1">Cytoplasmic side</orientation>
    </subcellularLocation>
    <subcellularLocation>
        <location evidence="11">Microsome membrane</location>
        <topology evidence="11">Single-pass membrane protein</topology>
        <orientation evidence="11">Cytoplasmic side</orientation>
    </subcellularLocation>
</comment>
<dbReference type="GO" id="GO:0016491">
    <property type="term" value="F:oxidoreductase activity"/>
    <property type="evidence" value="ECO:0007669"/>
    <property type="project" value="Ensembl"/>
</dbReference>
<reference evidence="16" key="3">
    <citation type="submission" date="2025-09" db="UniProtKB">
        <authorList>
            <consortium name="Ensembl"/>
        </authorList>
    </citation>
    <scope>IDENTIFICATION</scope>
</reference>
<keyword evidence="8" id="KW-0249">Electron transport</keyword>
<evidence type="ECO:0000256" key="2">
    <source>
        <dbReference type="ARBA" id="ARBA00022448"/>
    </source>
</evidence>
<sequence>NIKMEGKKENGKEVKYFRLEEVEQQNSSKSTWIILHHKIYDVTKFLEEHPGGEEVLREQAGGNATESFEDIGHSSDARAIASTYVIGELHPDDRHKIEKPTETFVTTLNDNSSWWTNWVIPAIAAAFVTVMYRLYVAEHKND</sequence>
<evidence type="ECO:0000256" key="8">
    <source>
        <dbReference type="ARBA" id="ARBA00022982"/>
    </source>
</evidence>
<dbReference type="GeneTree" id="ENSGT00940000156770"/>
<dbReference type="GO" id="GO:0071466">
    <property type="term" value="P:cellular response to xenobiotic stimulus"/>
    <property type="evidence" value="ECO:0007669"/>
    <property type="project" value="Ensembl"/>
</dbReference>
<dbReference type="InterPro" id="IPR036400">
    <property type="entry name" value="Cyt_B5-like_heme/steroid_sf"/>
</dbReference>
<reference evidence="16" key="2">
    <citation type="submission" date="2025-08" db="UniProtKB">
        <authorList>
            <consortium name="Ensembl"/>
        </authorList>
    </citation>
    <scope>IDENTIFICATION</scope>
</reference>
<evidence type="ECO:0000256" key="4">
    <source>
        <dbReference type="ARBA" id="ARBA00022692"/>
    </source>
</evidence>
<keyword evidence="6" id="KW-0256">Endoplasmic reticulum</keyword>
<comment type="similarity">
    <text evidence="12 14">Belongs to the cytochrome b5 family.</text>
</comment>
<evidence type="ECO:0000313" key="16">
    <source>
        <dbReference type="Ensembl" id="ENSLOCP00000014873.1"/>
    </source>
</evidence>
<dbReference type="GO" id="GO:0016020">
    <property type="term" value="C:membrane"/>
    <property type="evidence" value="ECO:0000318"/>
    <property type="project" value="GO_Central"/>
</dbReference>
<dbReference type="Ensembl" id="ENSLOCT00000014902.1">
    <property type="protein sequence ID" value="ENSLOCP00000014873.1"/>
    <property type="gene ID" value="ENSLOCG00000012082.1"/>
</dbReference>
<keyword evidence="3 14" id="KW-0349">Heme</keyword>
<dbReference type="PROSITE" id="PS50255">
    <property type="entry name" value="CYTOCHROME_B5_2"/>
    <property type="match status" value="1"/>
</dbReference>
<dbReference type="InterPro" id="IPR050668">
    <property type="entry name" value="Cytochrome_b5"/>
</dbReference>
<dbReference type="PANTHER" id="PTHR19359:SF150">
    <property type="entry name" value="CYTOCHROME B5"/>
    <property type="match status" value="1"/>
</dbReference>
<evidence type="ECO:0000256" key="3">
    <source>
        <dbReference type="ARBA" id="ARBA00022617"/>
    </source>
</evidence>
<dbReference type="Pfam" id="PF00173">
    <property type="entry name" value="Cyt-b5"/>
    <property type="match status" value="1"/>
</dbReference>
<accession>W5N2L4</accession>
<protein>
    <recommendedName>
        <fullName evidence="13">Cytochrome b5</fullName>
    </recommendedName>
</protein>
<evidence type="ECO:0000259" key="15">
    <source>
        <dbReference type="PROSITE" id="PS50255"/>
    </source>
</evidence>
<keyword evidence="14" id="KW-1133">Transmembrane helix</keyword>
<dbReference type="SMART" id="SM01117">
    <property type="entry name" value="Cyt-b5"/>
    <property type="match status" value="1"/>
</dbReference>
<dbReference type="GO" id="GO:0005789">
    <property type="term" value="C:endoplasmic reticulum membrane"/>
    <property type="evidence" value="ECO:0007669"/>
    <property type="project" value="UniProtKB-SubCell"/>
</dbReference>
<proteinExistence type="inferred from homology"/>
<dbReference type="FunFam" id="3.10.120.10:FF:000002">
    <property type="entry name" value="Cytochrome b5 type B"/>
    <property type="match status" value="1"/>
</dbReference>
<organism evidence="16 17">
    <name type="scientific">Lepisosteus oculatus</name>
    <name type="common">Spotted gar</name>
    <dbReference type="NCBI Taxonomy" id="7918"/>
    <lineage>
        <taxon>Eukaryota</taxon>
        <taxon>Metazoa</taxon>
        <taxon>Chordata</taxon>
        <taxon>Craniata</taxon>
        <taxon>Vertebrata</taxon>
        <taxon>Euteleostomi</taxon>
        <taxon>Actinopterygii</taxon>
        <taxon>Neopterygii</taxon>
        <taxon>Holostei</taxon>
        <taxon>Semionotiformes</taxon>
        <taxon>Lepisosteidae</taxon>
        <taxon>Lepisosteus</taxon>
    </lineage>
</organism>
<dbReference type="GO" id="GO:0046872">
    <property type="term" value="F:metal ion binding"/>
    <property type="evidence" value="ECO:0007669"/>
    <property type="project" value="UniProtKB-UniRule"/>
</dbReference>
<dbReference type="STRING" id="7918.ENSLOCP00000014873"/>
<dbReference type="InterPro" id="IPR018506">
    <property type="entry name" value="Cyt_B5_heme-BS"/>
</dbReference>